<dbReference type="EMBL" id="JARNBH010000023">
    <property type="protein sequence ID" value="MEC0275481.1"/>
    <property type="molecule type" value="Genomic_DNA"/>
</dbReference>
<accession>A0AAW9NED9</accession>
<dbReference type="AlphaFoldDB" id="A0AAW9NED9"/>
<name>A0AAW9NED9_9BACI</name>
<organism evidence="1 2">
    <name type="scientific">Peribacillus castrilensis</name>
    <dbReference type="NCBI Taxonomy" id="2897690"/>
    <lineage>
        <taxon>Bacteria</taxon>
        <taxon>Bacillati</taxon>
        <taxon>Bacillota</taxon>
        <taxon>Bacilli</taxon>
        <taxon>Bacillales</taxon>
        <taxon>Bacillaceae</taxon>
        <taxon>Peribacillus</taxon>
    </lineage>
</organism>
<evidence type="ECO:0008006" key="3">
    <source>
        <dbReference type="Google" id="ProtNLM"/>
    </source>
</evidence>
<dbReference type="SUPFAM" id="SSF54060">
    <property type="entry name" value="His-Me finger endonucleases"/>
    <property type="match status" value="1"/>
</dbReference>
<evidence type="ECO:0000313" key="1">
    <source>
        <dbReference type="EMBL" id="MEC0275481.1"/>
    </source>
</evidence>
<protein>
    <recommendedName>
        <fullName evidence="3">HNH endonuclease</fullName>
    </recommendedName>
</protein>
<evidence type="ECO:0000313" key="2">
    <source>
        <dbReference type="Proteomes" id="UP001307168"/>
    </source>
</evidence>
<comment type="caution">
    <text evidence="1">The sequence shown here is derived from an EMBL/GenBank/DDBJ whole genome shotgun (WGS) entry which is preliminary data.</text>
</comment>
<sequence length="178" mass="20664">MTEIVKVKVSETIKEIPGFSRYLADISNGLIYSKKKDRWLNPQPNDVGYVYTTLTNDFGESKVVSVHSVIMSAAIESEPSFWLSKNLEIDHRDRNKAYNGFSNLHLCTKKMNHENIDHVAKGKSKNLTSDEVLFIKEAFKMWEGRKIEFYKLMQAEFELKCWQTIQYNILGYNNKGVK</sequence>
<proteinExistence type="predicted"/>
<dbReference type="Gene3D" id="3.90.75.20">
    <property type="match status" value="1"/>
</dbReference>
<reference evidence="1 2" key="1">
    <citation type="submission" date="2023-03" db="EMBL/GenBank/DDBJ databases">
        <title>Bacillus Genome Sequencing.</title>
        <authorList>
            <person name="Dunlap C."/>
        </authorList>
    </citation>
    <scope>NUCLEOTIDE SEQUENCE [LARGE SCALE GENOMIC DNA]</scope>
    <source>
        <strain evidence="1 2">B-41290</strain>
    </source>
</reference>
<gene>
    <name evidence="1" type="ORF">P4706_20790</name>
</gene>
<dbReference type="RefSeq" id="WP_367407648.1">
    <property type="nucleotide sequence ID" value="NZ_JARNBH010000023.1"/>
</dbReference>
<dbReference type="Proteomes" id="UP001307168">
    <property type="component" value="Unassembled WGS sequence"/>
</dbReference>
<dbReference type="InterPro" id="IPR044925">
    <property type="entry name" value="His-Me_finger_sf"/>
</dbReference>
<keyword evidence="2" id="KW-1185">Reference proteome</keyword>